<keyword evidence="3" id="KW-1185">Reference proteome</keyword>
<dbReference type="PANTHER" id="PTHR11647:SF1">
    <property type="entry name" value="COLLAPSIN RESPONSE MEDIATOR PROTEIN"/>
    <property type="match status" value="1"/>
</dbReference>
<feature type="domain" description="Amidohydrolase 3" evidence="1">
    <location>
        <begin position="356"/>
        <end position="463"/>
    </location>
</feature>
<dbReference type="InterPro" id="IPR023100">
    <property type="entry name" value="D-aminoacylase_insert_dom_sf"/>
</dbReference>
<feature type="domain" description="Amidohydrolase 3" evidence="1">
    <location>
        <begin position="49"/>
        <end position="243"/>
    </location>
</feature>
<sequence length="484" mass="52265">MLEDIIPDHIIRNGLVIDGSGTAGVKADIAIAGDRIVAIGDLAHSDAVQVTDASGLVVAPGFIDVHTHDDAALIIRPDMEAKLSQGVTTVICGNCGISGAPYDLDREPPGLLRLVFKSEEFVAPDLASYMAKVDAAQPSVNSAFLTGHTTLRMNAMGEDLDRPATPDEIDYMKRQLAQALRDGSIGLSTGLFYDPAHAAPTEEVVALASVLADYDGIYTTHMRDEADHVVESVEESLYIGASANVPVVISHHKCQGKQNFGRSAETLKIMAAARKTQSVALDIYPYEACSTVLNETNVMGALRTIVTWSDPHPEMSGRDLDDIADELGLSPLEAMKKLMPGGAIYFMMDEADIDRIMTSENAMIGSDGLPEDAHPHPRLWGTFPRVLGHYVREKQLMPLYEAVHRMTGLSAGNFMLKDRGLIMPSYYADITIFDPDTVIDKATYEKPKQYASGIEVVIVNGQIAWQNGSASNARAGKVLKRTAA</sequence>
<dbReference type="GO" id="GO:0005829">
    <property type="term" value="C:cytosol"/>
    <property type="evidence" value="ECO:0007669"/>
    <property type="project" value="TreeGrafter"/>
</dbReference>
<dbReference type="eggNOG" id="COG3653">
    <property type="taxonomic scope" value="Bacteria"/>
</dbReference>
<dbReference type="PANTHER" id="PTHR11647">
    <property type="entry name" value="HYDRANTOINASE/DIHYDROPYRIMIDINASE FAMILY MEMBER"/>
    <property type="match status" value="1"/>
</dbReference>
<dbReference type="EMBL" id="CP001751">
    <property type="protein sequence ID" value="ADE40316.1"/>
    <property type="molecule type" value="Genomic_DNA"/>
</dbReference>
<reference evidence="2 3" key="1">
    <citation type="journal article" date="2010" name="J. Bacteriol.">
        <title>Complete genome sequence of "Candidatus Puniceispirillum marinum" IMCC1322, a representative of the SAR116 clade in the Alphaproteobacteria.</title>
        <authorList>
            <person name="Oh H.M."/>
            <person name="Kwon K.K."/>
            <person name="Kang I."/>
            <person name="Kang S.G."/>
            <person name="Lee J.H."/>
            <person name="Kim S.J."/>
            <person name="Cho J.C."/>
        </authorList>
    </citation>
    <scope>NUCLEOTIDE SEQUENCE [LARGE SCALE GENOMIC DNA]</scope>
    <source>
        <strain evidence="2 3">IMCC1322</strain>
    </source>
</reference>
<dbReference type="Gene3D" id="3.30.1490.130">
    <property type="entry name" value="D-aminoacylase. Domain 3"/>
    <property type="match status" value="1"/>
</dbReference>
<evidence type="ECO:0000259" key="1">
    <source>
        <dbReference type="Pfam" id="PF07969"/>
    </source>
</evidence>
<name>D5BNC3_PUNMI</name>
<dbReference type="InterPro" id="IPR011059">
    <property type="entry name" value="Metal-dep_hydrolase_composite"/>
</dbReference>
<keyword evidence="2" id="KW-0378">Hydrolase</keyword>
<dbReference type="InterPro" id="IPR032466">
    <property type="entry name" value="Metal_Hydrolase"/>
</dbReference>
<dbReference type="GO" id="GO:0016812">
    <property type="term" value="F:hydrolase activity, acting on carbon-nitrogen (but not peptide) bonds, in cyclic amides"/>
    <property type="evidence" value="ECO:0007669"/>
    <property type="project" value="TreeGrafter"/>
</dbReference>
<dbReference type="KEGG" id="apb:SAR116_2073"/>
<dbReference type="Gene3D" id="2.30.40.10">
    <property type="entry name" value="Urease, subunit C, domain 1"/>
    <property type="match status" value="1"/>
</dbReference>
<dbReference type="RefSeq" id="WP_013046943.1">
    <property type="nucleotide sequence ID" value="NC_014010.1"/>
</dbReference>
<dbReference type="SUPFAM" id="SSF51338">
    <property type="entry name" value="Composite domain of metallo-dependent hydrolases"/>
    <property type="match status" value="1"/>
</dbReference>
<dbReference type="InterPro" id="IPR050378">
    <property type="entry name" value="Metallo-dep_Hydrolases_sf"/>
</dbReference>
<gene>
    <name evidence="2" type="ordered locus">SAR116_2073</name>
</gene>
<evidence type="ECO:0000313" key="3">
    <source>
        <dbReference type="Proteomes" id="UP000007460"/>
    </source>
</evidence>
<protein>
    <submittedName>
        <fullName evidence="2">N-acyl-D-amino acid deacylase family protein</fullName>
        <ecNumber evidence="2">3.5.1.82</ecNumber>
    </submittedName>
</protein>
<dbReference type="Gene3D" id="3.20.20.140">
    <property type="entry name" value="Metal-dependent hydrolases"/>
    <property type="match status" value="1"/>
</dbReference>
<accession>D5BNC3</accession>
<evidence type="ECO:0000313" key="2">
    <source>
        <dbReference type="EMBL" id="ADE40316.1"/>
    </source>
</evidence>
<dbReference type="Proteomes" id="UP000007460">
    <property type="component" value="Chromosome"/>
</dbReference>
<dbReference type="SUPFAM" id="SSF51556">
    <property type="entry name" value="Metallo-dependent hydrolases"/>
    <property type="match status" value="1"/>
</dbReference>
<dbReference type="AlphaFoldDB" id="D5BNC3"/>
<dbReference type="HOGENOM" id="CLU_016107_2_0_5"/>
<dbReference type="Pfam" id="PF07969">
    <property type="entry name" value="Amidohydro_3"/>
    <property type="match status" value="2"/>
</dbReference>
<dbReference type="GO" id="GO:0047421">
    <property type="term" value="F:N-acyl-D-glutamate deacylase activity"/>
    <property type="evidence" value="ECO:0007669"/>
    <property type="project" value="UniProtKB-EC"/>
</dbReference>
<dbReference type="InterPro" id="IPR013108">
    <property type="entry name" value="Amidohydro_3"/>
</dbReference>
<dbReference type="CDD" id="cd01297">
    <property type="entry name" value="D-aminoacylase"/>
    <property type="match status" value="1"/>
</dbReference>
<organism evidence="2 3">
    <name type="scientific">Puniceispirillum marinum (strain IMCC1322)</name>
    <dbReference type="NCBI Taxonomy" id="488538"/>
    <lineage>
        <taxon>Bacteria</taxon>
        <taxon>Pseudomonadati</taxon>
        <taxon>Pseudomonadota</taxon>
        <taxon>Alphaproteobacteria</taxon>
        <taxon>Candidatus Puniceispirillales</taxon>
        <taxon>Candidatus Puniceispirillaceae</taxon>
        <taxon>Candidatus Puniceispirillum</taxon>
    </lineage>
</organism>
<proteinExistence type="predicted"/>
<dbReference type="OrthoDB" id="9815027at2"/>
<dbReference type="EC" id="3.5.1.82" evidence="2"/>